<gene>
    <name evidence="1" type="ORF">AAF712_011266</name>
</gene>
<protein>
    <submittedName>
        <fullName evidence="1">Uncharacterized protein</fullName>
    </submittedName>
</protein>
<reference evidence="1 2" key="1">
    <citation type="submission" date="2024-05" db="EMBL/GenBank/DDBJ databases">
        <title>A draft genome resource for the thread blight pathogen Marasmius tenuissimus strain MS-2.</title>
        <authorList>
            <person name="Yulfo-Soto G.E."/>
            <person name="Baruah I.K."/>
            <person name="Amoako-Attah I."/>
            <person name="Bukari Y."/>
            <person name="Meinhardt L.W."/>
            <person name="Bailey B.A."/>
            <person name="Cohen S.P."/>
        </authorList>
    </citation>
    <scope>NUCLEOTIDE SEQUENCE [LARGE SCALE GENOMIC DNA]</scope>
    <source>
        <strain evidence="1 2">MS-2</strain>
    </source>
</reference>
<sequence length="79" mass="9204">MNRYLPGPVVVAWNDDESTRCSRDRISYGWWVQWTKRDLPEGKEGVSITVNGHVAGRLDNWKYIYLEEANSTETQITED</sequence>
<organism evidence="1 2">
    <name type="scientific">Marasmius tenuissimus</name>
    <dbReference type="NCBI Taxonomy" id="585030"/>
    <lineage>
        <taxon>Eukaryota</taxon>
        <taxon>Fungi</taxon>
        <taxon>Dikarya</taxon>
        <taxon>Basidiomycota</taxon>
        <taxon>Agaricomycotina</taxon>
        <taxon>Agaricomycetes</taxon>
        <taxon>Agaricomycetidae</taxon>
        <taxon>Agaricales</taxon>
        <taxon>Marasmiineae</taxon>
        <taxon>Marasmiaceae</taxon>
        <taxon>Marasmius</taxon>
    </lineage>
</organism>
<evidence type="ECO:0000313" key="1">
    <source>
        <dbReference type="EMBL" id="KAL0061890.1"/>
    </source>
</evidence>
<dbReference type="EMBL" id="JBBXMP010000120">
    <property type="protein sequence ID" value="KAL0061890.1"/>
    <property type="molecule type" value="Genomic_DNA"/>
</dbReference>
<keyword evidence="2" id="KW-1185">Reference proteome</keyword>
<evidence type="ECO:0000313" key="2">
    <source>
        <dbReference type="Proteomes" id="UP001437256"/>
    </source>
</evidence>
<accession>A0ABR2ZJQ9</accession>
<name>A0ABR2ZJQ9_9AGAR</name>
<dbReference type="Proteomes" id="UP001437256">
    <property type="component" value="Unassembled WGS sequence"/>
</dbReference>
<proteinExistence type="predicted"/>
<comment type="caution">
    <text evidence="1">The sequence shown here is derived from an EMBL/GenBank/DDBJ whole genome shotgun (WGS) entry which is preliminary data.</text>
</comment>